<evidence type="ECO:0000313" key="9">
    <source>
        <dbReference type="EMBL" id="MBB6434710.1"/>
    </source>
</evidence>
<feature type="transmembrane region" description="Helical" evidence="8">
    <location>
        <begin position="52"/>
        <end position="73"/>
    </location>
</feature>
<feature type="transmembrane region" description="Helical" evidence="8">
    <location>
        <begin position="327"/>
        <end position="352"/>
    </location>
</feature>
<dbReference type="PANTHER" id="PTHR23517:SF2">
    <property type="entry name" value="MULTIDRUG RESISTANCE PROTEIN MDTH"/>
    <property type="match status" value="1"/>
</dbReference>
<dbReference type="Gene3D" id="1.20.1250.20">
    <property type="entry name" value="MFS general substrate transporter like domains"/>
    <property type="match status" value="1"/>
</dbReference>
<feature type="region of interest" description="Disordered" evidence="7">
    <location>
        <begin position="420"/>
        <end position="441"/>
    </location>
</feature>
<sequence length="441" mass="45254">MSTVGSLRRRFTAADALILLNGVSTFGSGLVYPYTALYLSDLPAMGTAGVSIFYGAAAAANLVTAGVLAAGWLTPRPTRLGLAGTLMLAVGFLATAAAGSLTALFVAVLFIGCGQGCLLVSMVPVLSTLTPPEQRRSVFARRYRAINVGLGLGAVVAGLTTGFFATAVVPWLFVANALSYLPLAYAFHRLRARERREEAGAAERRASAAPGGEAVGASSGAAGGRLKWLGAAGALAVLFQLGAYLFGHSQFEATSPLVAVRLMGIGLGTVSALLLVNTAVVALGQGWVTRLLSSRDETFGLRTAVLLWVAAYVVAMGSSFGPLPLRYAGLLLFAVVFALGECAYSCSFHPWLIGSVEPKDVTRISALASGAMGIGTAAGPSIGVALTLTGEASVVWLGLASFCLLLLFTLGRRGLAVQRPGATPADATPEQTPASHTEETT</sequence>
<evidence type="ECO:0000313" key="10">
    <source>
        <dbReference type="Proteomes" id="UP000540423"/>
    </source>
</evidence>
<gene>
    <name evidence="9" type="ORF">HNQ79_001158</name>
</gene>
<dbReference type="InterPro" id="IPR036259">
    <property type="entry name" value="MFS_trans_sf"/>
</dbReference>
<evidence type="ECO:0000256" key="3">
    <source>
        <dbReference type="ARBA" id="ARBA00022475"/>
    </source>
</evidence>
<evidence type="ECO:0000256" key="5">
    <source>
        <dbReference type="ARBA" id="ARBA00022989"/>
    </source>
</evidence>
<feature type="transmembrane region" description="Helical" evidence="8">
    <location>
        <begin position="394"/>
        <end position="411"/>
    </location>
</feature>
<dbReference type="PANTHER" id="PTHR23517">
    <property type="entry name" value="RESISTANCE PROTEIN MDTM, PUTATIVE-RELATED-RELATED"/>
    <property type="match status" value="1"/>
</dbReference>
<feature type="transmembrane region" description="Helical" evidence="8">
    <location>
        <begin position="12"/>
        <end position="32"/>
    </location>
</feature>
<reference evidence="9 10" key="1">
    <citation type="submission" date="2020-08" db="EMBL/GenBank/DDBJ databases">
        <title>Genomic Encyclopedia of Type Strains, Phase IV (KMG-IV): sequencing the most valuable type-strain genomes for metagenomic binning, comparative biology and taxonomic classification.</title>
        <authorList>
            <person name="Goeker M."/>
        </authorList>
    </citation>
    <scope>NUCLEOTIDE SEQUENCE [LARGE SCALE GENOMIC DNA]</scope>
    <source>
        <strain evidence="9 10">DSM 40141</strain>
    </source>
</reference>
<keyword evidence="5 8" id="KW-1133">Transmembrane helix</keyword>
<keyword evidence="3" id="KW-1003">Cell membrane</keyword>
<dbReference type="RefSeq" id="WP_185027518.1">
    <property type="nucleotide sequence ID" value="NZ_BNBN01000002.1"/>
</dbReference>
<feature type="transmembrane region" description="Helical" evidence="8">
    <location>
        <begin position="80"/>
        <end position="98"/>
    </location>
</feature>
<name>A0A7X0HBN8_9ACTN</name>
<feature type="transmembrane region" description="Helical" evidence="8">
    <location>
        <begin position="104"/>
        <end position="126"/>
    </location>
</feature>
<dbReference type="GO" id="GO:0005886">
    <property type="term" value="C:plasma membrane"/>
    <property type="evidence" value="ECO:0007669"/>
    <property type="project" value="UniProtKB-SubCell"/>
</dbReference>
<dbReference type="Pfam" id="PF07690">
    <property type="entry name" value="MFS_1"/>
    <property type="match status" value="1"/>
</dbReference>
<dbReference type="Proteomes" id="UP000540423">
    <property type="component" value="Unassembled WGS sequence"/>
</dbReference>
<dbReference type="AlphaFoldDB" id="A0A7X0HBN8"/>
<feature type="transmembrane region" description="Helical" evidence="8">
    <location>
        <begin position="146"/>
        <end position="165"/>
    </location>
</feature>
<evidence type="ECO:0000256" key="8">
    <source>
        <dbReference type="SAM" id="Phobius"/>
    </source>
</evidence>
<dbReference type="InterPro" id="IPR050171">
    <property type="entry name" value="MFS_Transporters"/>
</dbReference>
<feature type="transmembrane region" description="Helical" evidence="8">
    <location>
        <begin position="171"/>
        <end position="187"/>
    </location>
</feature>
<keyword evidence="10" id="KW-1185">Reference proteome</keyword>
<proteinExistence type="predicted"/>
<keyword evidence="4 8" id="KW-0812">Transmembrane</keyword>
<evidence type="ECO:0000256" key="1">
    <source>
        <dbReference type="ARBA" id="ARBA00004651"/>
    </source>
</evidence>
<dbReference type="GO" id="GO:0022857">
    <property type="term" value="F:transmembrane transporter activity"/>
    <property type="evidence" value="ECO:0007669"/>
    <property type="project" value="InterPro"/>
</dbReference>
<organism evidence="9 10">
    <name type="scientific">Streptomyces candidus</name>
    <dbReference type="NCBI Taxonomy" id="67283"/>
    <lineage>
        <taxon>Bacteria</taxon>
        <taxon>Bacillati</taxon>
        <taxon>Actinomycetota</taxon>
        <taxon>Actinomycetes</taxon>
        <taxon>Kitasatosporales</taxon>
        <taxon>Streptomycetaceae</taxon>
        <taxon>Streptomyces</taxon>
    </lineage>
</organism>
<accession>A0A7X0HBN8</accession>
<dbReference type="InterPro" id="IPR011701">
    <property type="entry name" value="MFS"/>
</dbReference>
<comment type="subcellular location">
    <subcellularLocation>
        <location evidence="1">Cell membrane</location>
        <topology evidence="1">Multi-pass membrane protein</topology>
    </subcellularLocation>
</comment>
<protein>
    <submittedName>
        <fullName evidence="9">MFS family permease</fullName>
    </submittedName>
</protein>
<feature type="transmembrane region" description="Helical" evidence="8">
    <location>
        <begin position="304"/>
        <end position="321"/>
    </location>
</feature>
<feature type="transmembrane region" description="Helical" evidence="8">
    <location>
        <begin position="228"/>
        <end position="246"/>
    </location>
</feature>
<feature type="transmembrane region" description="Helical" evidence="8">
    <location>
        <begin position="258"/>
        <end position="283"/>
    </location>
</feature>
<evidence type="ECO:0000256" key="2">
    <source>
        <dbReference type="ARBA" id="ARBA00022448"/>
    </source>
</evidence>
<evidence type="ECO:0000256" key="6">
    <source>
        <dbReference type="ARBA" id="ARBA00023136"/>
    </source>
</evidence>
<comment type="caution">
    <text evidence="9">The sequence shown here is derived from an EMBL/GenBank/DDBJ whole genome shotgun (WGS) entry which is preliminary data.</text>
</comment>
<dbReference type="SUPFAM" id="SSF103473">
    <property type="entry name" value="MFS general substrate transporter"/>
    <property type="match status" value="1"/>
</dbReference>
<evidence type="ECO:0000256" key="7">
    <source>
        <dbReference type="SAM" id="MobiDB-lite"/>
    </source>
</evidence>
<feature type="transmembrane region" description="Helical" evidence="8">
    <location>
        <begin position="364"/>
        <end position="388"/>
    </location>
</feature>
<dbReference type="EMBL" id="JACHEM010000002">
    <property type="protein sequence ID" value="MBB6434710.1"/>
    <property type="molecule type" value="Genomic_DNA"/>
</dbReference>
<keyword evidence="6 8" id="KW-0472">Membrane</keyword>
<keyword evidence="2" id="KW-0813">Transport</keyword>
<evidence type="ECO:0000256" key="4">
    <source>
        <dbReference type="ARBA" id="ARBA00022692"/>
    </source>
</evidence>